<accession>A0A6P2CVN5</accession>
<dbReference type="EMBL" id="LR593886">
    <property type="protein sequence ID" value="VTR93019.1"/>
    <property type="molecule type" value="Genomic_DNA"/>
</dbReference>
<dbReference type="KEGG" id="gms:SOIL9_46950"/>
<dbReference type="AlphaFoldDB" id="A0A6P2CVN5"/>
<dbReference type="InterPro" id="IPR032675">
    <property type="entry name" value="LRR_dom_sf"/>
</dbReference>
<dbReference type="Proteomes" id="UP000464178">
    <property type="component" value="Chromosome"/>
</dbReference>
<dbReference type="RefSeq" id="WP_162667809.1">
    <property type="nucleotide sequence ID" value="NZ_LR593886.1"/>
</dbReference>
<gene>
    <name evidence="1" type="ORF">SOIL9_46950</name>
</gene>
<organism evidence="1 2">
    <name type="scientific">Gemmata massiliana</name>
    <dbReference type="NCBI Taxonomy" id="1210884"/>
    <lineage>
        <taxon>Bacteria</taxon>
        <taxon>Pseudomonadati</taxon>
        <taxon>Planctomycetota</taxon>
        <taxon>Planctomycetia</taxon>
        <taxon>Gemmatales</taxon>
        <taxon>Gemmataceae</taxon>
        <taxon>Gemmata</taxon>
    </lineage>
</organism>
<dbReference type="InterPro" id="IPR001611">
    <property type="entry name" value="Leu-rich_rpt"/>
</dbReference>
<dbReference type="Gene3D" id="3.80.10.10">
    <property type="entry name" value="Ribonuclease Inhibitor"/>
    <property type="match status" value="1"/>
</dbReference>
<reference evidence="1 2" key="1">
    <citation type="submission" date="2019-05" db="EMBL/GenBank/DDBJ databases">
        <authorList>
            <consortium name="Science for Life Laboratories"/>
        </authorList>
    </citation>
    <scope>NUCLEOTIDE SEQUENCE [LARGE SCALE GENOMIC DNA]</scope>
    <source>
        <strain evidence="1">Soil9</strain>
    </source>
</reference>
<sequence length="253" mass="28469">MNDHDALLHAIGEHPEEDTPRLMFADWLEENGQPERADFARNQIELTRSELTPAERHPLVKKNVYYLNNWVPHWKAQLPRIDGIEWGDFNRGLIEEVQTSSIERLIDRAADVFTVPGIHILRVGWLGNYPTRLSELARVSELSRLRALRLVASRANAEDLSVILSSGHLRRLNALDLHGNYANDAVAGDIADGRFGNLTELWLGSNQIGARGARALAASPHLAELRFLDLRNNTIDHAGRSTLRSRFGSKVKL</sequence>
<name>A0A6P2CVN5_9BACT</name>
<dbReference type="InterPro" id="IPR014338">
    <property type="entry name" value="CHP02996_rpt-companion-dom"/>
</dbReference>
<evidence type="ECO:0000313" key="2">
    <source>
        <dbReference type="Proteomes" id="UP000464178"/>
    </source>
</evidence>
<protein>
    <recommendedName>
        <fullName evidence="3">Repeat-companion domain protein</fullName>
    </recommendedName>
</protein>
<keyword evidence="2" id="KW-1185">Reference proteome</keyword>
<evidence type="ECO:0008006" key="3">
    <source>
        <dbReference type="Google" id="ProtNLM"/>
    </source>
</evidence>
<dbReference type="NCBIfam" id="TIGR02996">
    <property type="entry name" value="rpt_mate_G_obs"/>
    <property type="match status" value="1"/>
</dbReference>
<evidence type="ECO:0000313" key="1">
    <source>
        <dbReference type="EMBL" id="VTR93019.1"/>
    </source>
</evidence>
<dbReference type="SUPFAM" id="SSF52047">
    <property type="entry name" value="RNI-like"/>
    <property type="match status" value="1"/>
</dbReference>
<dbReference type="Pfam" id="PF13516">
    <property type="entry name" value="LRR_6"/>
    <property type="match status" value="1"/>
</dbReference>
<proteinExistence type="predicted"/>